<sequence>MGKMVARVHTGDPSIYGAHREQMRELEKLGISYKVIPGVSSFNAAAASLNIEYTLPDVSQTIIITRMEGKTPVPEKESIESLSIHNASMVIFLSAGMIKELVKRLCVHYPVTTPAAVVYKASWDDEKILKGSLADIVKKANEAGIKKTALIIVGEILNDKFGYSKLYDKNFEHEFRKTSYVNEVKKSEVGFADSTDNKFNINNADNMDLKSDTDEKKQHIHGGNIIEISRDKISDFIDFSANINPFGINKKIKENIIRNIDLIEYYPVHINKRLAEKIALRYGVLKENIIIGNGAEDLIFRIINLFKRDIRILLTAPCFSGYKAAASAYNKNQIIYYYLDNDMNLKSDYIEYLDYNIDMAFITVPNNPTGLLPDKSLLEEIFNKSIKKNILLVVDESFLDFVIKKDGYSFAGRIKEYDKLIVLRSFTKMYAIPGVRLGYALCGSKDIIGAMLKDAPYWQVNTLAMSAGEAALEVDGSEEKIKNYAFKKNIETLNIPKPDAGEKKLKADILQKGDNSYEYRVAEYIEAERHYLAKELRKFDFKVYDGSANYILFKISKQIDLYKELLKYNIIIRKCNDFEGLDDSYYRTAVRLHEDNKNLIAALKKIMDSYN</sequence>
<protein>
    <recommendedName>
        <fullName evidence="11">Aminotransferase class I/classII domain-containing protein</fullName>
    </recommendedName>
</protein>
<proteinExistence type="inferred from homology"/>
<feature type="domain" description="Tetrapyrrole methylase" evidence="8">
    <location>
        <begin position="2"/>
        <end position="136"/>
    </location>
</feature>
<dbReference type="Pfam" id="PF00590">
    <property type="entry name" value="TP_methylase"/>
    <property type="match status" value="1"/>
</dbReference>
<dbReference type="CDD" id="cd00609">
    <property type="entry name" value="AAT_like"/>
    <property type="match status" value="1"/>
</dbReference>
<dbReference type="InterPro" id="IPR014776">
    <property type="entry name" value="4pyrrole_Mease_sub2"/>
</dbReference>
<dbReference type="STRING" id="679200.HMPREF9333_00535"/>
<dbReference type="GO" id="GO:0009236">
    <property type="term" value="P:cobalamin biosynthetic process"/>
    <property type="evidence" value="ECO:0007669"/>
    <property type="project" value="InterPro"/>
</dbReference>
<evidence type="ECO:0008006" key="11">
    <source>
        <dbReference type="Google" id="ProtNLM"/>
    </source>
</evidence>
<dbReference type="InterPro" id="IPR015421">
    <property type="entry name" value="PyrdxlP-dep_Trfase_major"/>
</dbReference>
<dbReference type="InterPro" id="IPR014777">
    <property type="entry name" value="4pyrrole_Mease_sub1"/>
</dbReference>
<dbReference type="AlphaFoldDB" id="G5GG46"/>
<dbReference type="InterPro" id="IPR004839">
    <property type="entry name" value="Aminotransferase_I/II_large"/>
</dbReference>
<comment type="caution">
    <text evidence="9">The sequence shown here is derived from an EMBL/GenBank/DDBJ whole genome shotgun (WGS) entry which is preliminary data.</text>
</comment>
<dbReference type="CDD" id="cd11641">
    <property type="entry name" value="Precorrin-4_C11-MT"/>
    <property type="match status" value="1"/>
</dbReference>
<dbReference type="InterPro" id="IPR035996">
    <property type="entry name" value="4pyrrol_Methylase_sf"/>
</dbReference>
<dbReference type="GO" id="GO:0046026">
    <property type="term" value="F:precorrin-4 C11-methyltransferase activity"/>
    <property type="evidence" value="ECO:0007669"/>
    <property type="project" value="InterPro"/>
</dbReference>
<dbReference type="Gene3D" id="3.40.1010.10">
    <property type="entry name" value="Cobalt-precorrin-4 Transmethylase, Domain 1"/>
    <property type="match status" value="1"/>
</dbReference>
<evidence type="ECO:0000256" key="5">
    <source>
        <dbReference type="ARBA" id="ARBA00022691"/>
    </source>
</evidence>
<dbReference type="SUPFAM" id="SSF53790">
    <property type="entry name" value="Tetrapyrrole methylase"/>
    <property type="match status" value="1"/>
</dbReference>
<dbReference type="GO" id="GO:0030170">
    <property type="term" value="F:pyridoxal phosphate binding"/>
    <property type="evidence" value="ECO:0007669"/>
    <property type="project" value="InterPro"/>
</dbReference>
<dbReference type="InterPro" id="IPR015422">
    <property type="entry name" value="PyrdxlP-dep_Trfase_small"/>
</dbReference>
<dbReference type="SUPFAM" id="SSF53383">
    <property type="entry name" value="PLP-dependent transferases"/>
    <property type="match status" value="1"/>
</dbReference>
<gene>
    <name evidence="9" type="ORF">HMPREF9333_00535</name>
</gene>
<dbReference type="Pfam" id="PF00155">
    <property type="entry name" value="Aminotran_1_2"/>
    <property type="match status" value="1"/>
</dbReference>
<evidence type="ECO:0000256" key="1">
    <source>
        <dbReference type="ARBA" id="ARBA00001933"/>
    </source>
</evidence>
<evidence type="ECO:0000256" key="3">
    <source>
        <dbReference type="ARBA" id="ARBA00022603"/>
    </source>
</evidence>
<dbReference type="InterPro" id="IPR015424">
    <property type="entry name" value="PyrdxlP-dep_Trfase"/>
</dbReference>
<evidence type="ECO:0000313" key="10">
    <source>
        <dbReference type="Proteomes" id="UP000003011"/>
    </source>
</evidence>
<dbReference type="EMBL" id="ACZL01000011">
    <property type="protein sequence ID" value="EHI56256.1"/>
    <property type="molecule type" value="Genomic_DNA"/>
</dbReference>
<dbReference type="PANTHER" id="PTHR42885:SF1">
    <property type="entry name" value="THREONINE-PHOSPHATE DECARBOXYLASE"/>
    <property type="match status" value="1"/>
</dbReference>
<evidence type="ECO:0000259" key="8">
    <source>
        <dbReference type="Pfam" id="PF00590"/>
    </source>
</evidence>
<dbReference type="GO" id="GO:0032259">
    <property type="term" value="P:methylation"/>
    <property type="evidence" value="ECO:0007669"/>
    <property type="project" value="UniProtKB-KW"/>
</dbReference>
<accession>G5GG46</accession>
<dbReference type="Proteomes" id="UP000003011">
    <property type="component" value="Unassembled WGS sequence"/>
</dbReference>
<keyword evidence="3" id="KW-0489">Methyltransferase</keyword>
<dbReference type="InterPro" id="IPR000878">
    <property type="entry name" value="4pyrrol_Mease"/>
</dbReference>
<evidence type="ECO:0000259" key="7">
    <source>
        <dbReference type="Pfam" id="PF00155"/>
    </source>
</evidence>
<dbReference type="InterPro" id="IPR006362">
    <property type="entry name" value="Cbl_synth_CobM/CibF"/>
</dbReference>
<dbReference type="Gene3D" id="3.40.640.10">
    <property type="entry name" value="Type I PLP-dependent aspartate aminotransferase-like (Major domain)"/>
    <property type="match status" value="1"/>
</dbReference>
<keyword evidence="4" id="KW-0808">Transferase</keyword>
<dbReference type="PANTHER" id="PTHR42885">
    <property type="entry name" value="HISTIDINOL-PHOSPHATE AMINOTRANSFERASE-RELATED"/>
    <property type="match status" value="1"/>
</dbReference>
<dbReference type="Gene3D" id="3.90.1150.10">
    <property type="entry name" value="Aspartate Aminotransferase, domain 1"/>
    <property type="match status" value="2"/>
</dbReference>
<feature type="domain" description="Aminotransferase class I/classII large" evidence="7">
    <location>
        <begin position="235"/>
        <end position="476"/>
    </location>
</feature>
<evidence type="ECO:0000313" key="9">
    <source>
        <dbReference type="EMBL" id="EHI56256.1"/>
    </source>
</evidence>
<evidence type="ECO:0000256" key="6">
    <source>
        <dbReference type="ARBA" id="ARBA00022898"/>
    </source>
</evidence>
<dbReference type="Gene3D" id="3.30.950.10">
    <property type="entry name" value="Methyltransferase, Cobalt-precorrin-4 Transmethylase, Domain 2"/>
    <property type="match status" value="1"/>
</dbReference>
<reference evidence="9 10" key="1">
    <citation type="submission" date="2011-08" db="EMBL/GenBank/DDBJ databases">
        <title>The Genome Sequence of Johnsonella ignava ATCC 51276.</title>
        <authorList>
            <consortium name="The Broad Institute Genome Sequencing Platform"/>
            <person name="Earl A."/>
            <person name="Ward D."/>
            <person name="Feldgarden M."/>
            <person name="Gevers D."/>
            <person name="Izard J."/>
            <person name="Blanton J.M."/>
            <person name="Baranova O.V."/>
            <person name="Dewhirst F.E."/>
            <person name="Young S.K."/>
            <person name="Zeng Q."/>
            <person name="Gargeya S."/>
            <person name="Fitzgerald M."/>
            <person name="Haas B."/>
            <person name="Abouelleil A."/>
            <person name="Alvarado L."/>
            <person name="Arachchi H.M."/>
            <person name="Berlin A."/>
            <person name="Brown A."/>
            <person name="Chapman S.B."/>
            <person name="Chen Z."/>
            <person name="Dunbar C."/>
            <person name="Freedman E."/>
            <person name="Gearin G."/>
            <person name="Gellesch M."/>
            <person name="Goldberg J."/>
            <person name="Griggs A."/>
            <person name="Gujja S."/>
            <person name="Heiman D."/>
            <person name="Howarth C."/>
            <person name="Larson L."/>
            <person name="Lui A."/>
            <person name="MacDonald P.J.P."/>
            <person name="Montmayeur A."/>
            <person name="Murphy C."/>
            <person name="Neiman D."/>
            <person name="Pearson M."/>
            <person name="Priest M."/>
            <person name="Roberts A."/>
            <person name="Saif S."/>
            <person name="Shea T."/>
            <person name="Shenoy N."/>
            <person name="Sisk P."/>
            <person name="Stolte C."/>
            <person name="Sykes S."/>
            <person name="Wortman J."/>
            <person name="Nusbaum C."/>
            <person name="Birren B."/>
        </authorList>
    </citation>
    <scope>NUCLEOTIDE SEQUENCE [LARGE SCALE GENOMIC DNA]</scope>
    <source>
        <strain evidence="9 10">ATCC 51276</strain>
    </source>
</reference>
<dbReference type="PATRIC" id="fig|679200.3.peg.565"/>
<dbReference type="eggNOG" id="COG2875">
    <property type="taxonomic scope" value="Bacteria"/>
</dbReference>
<evidence type="ECO:0000256" key="4">
    <source>
        <dbReference type="ARBA" id="ARBA00022679"/>
    </source>
</evidence>
<name>G5GG46_9FIRM</name>
<evidence type="ECO:0000256" key="2">
    <source>
        <dbReference type="ARBA" id="ARBA00005879"/>
    </source>
</evidence>
<keyword evidence="10" id="KW-1185">Reference proteome</keyword>
<keyword evidence="5" id="KW-0949">S-adenosyl-L-methionine</keyword>
<dbReference type="HOGENOM" id="CLU_451177_0_0_9"/>
<organism evidence="9 10">
    <name type="scientific">Johnsonella ignava ATCC 51276</name>
    <dbReference type="NCBI Taxonomy" id="679200"/>
    <lineage>
        <taxon>Bacteria</taxon>
        <taxon>Bacillati</taxon>
        <taxon>Bacillota</taxon>
        <taxon>Clostridia</taxon>
        <taxon>Lachnospirales</taxon>
        <taxon>Lachnospiraceae</taxon>
        <taxon>Johnsonella</taxon>
    </lineage>
</organism>
<dbReference type="eggNOG" id="COG0079">
    <property type="taxonomic scope" value="Bacteria"/>
</dbReference>
<comment type="cofactor">
    <cofactor evidence="1">
        <name>pyridoxal 5'-phosphate</name>
        <dbReference type="ChEBI" id="CHEBI:597326"/>
    </cofactor>
</comment>
<keyword evidence="6" id="KW-0663">Pyridoxal phosphate</keyword>
<comment type="similarity">
    <text evidence="2">Belongs to the precorrin methyltransferase family.</text>
</comment>